<evidence type="ECO:0000256" key="1">
    <source>
        <dbReference type="ARBA" id="ARBA00000085"/>
    </source>
</evidence>
<keyword evidence="9" id="KW-0808">Transferase</keyword>
<evidence type="ECO:0000259" key="17">
    <source>
        <dbReference type="PROSITE" id="PS50112"/>
    </source>
</evidence>
<evidence type="ECO:0000256" key="2">
    <source>
        <dbReference type="ARBA" id="ARBA00012438"/>
    </source>
</evidence>
<comment type="catalytic activity">
    <reaction evidence="1">
        <text>ATP + protein L-histidine = ADP + protein N-phospho-L-histidine.</text>
        <dbReference type="EC" id="2.7.13.3"/>
    </reaction>
</comment>
<keyword evidence="10" id="KW-0677">Repeat</keyword>
<dbReference type="STRING" id="1225564.AA309_04375"/>
<dbReference type="GO" id="GO:0005524">
    <property type="term" value="F:ATP binding"/>
    <property type="evidence" value="ECO:0007669"/>
    <property type="project" value="UniProtKB-KW"/>
</dbReference>
<dbReference type="PROSITE" id="PS50112">
    <property type="entry name" value="PAS"/>
    <property type="match status" value="1"/>
</dbReference>
<dbReference type="PANTHER" id="PTHR41523:SF8">
    <property type="entry name" value="ETHYLENE RESPONSE SENSOR PROTEIN"/>
    <property type="match status" value="1"/>
</dbReference>
<evidence type="ECO:0000256" key="10">
    <source>
        <dbReference type="ARBA" id="ARBA00022737"/>
    </source>
</evidence>
<reference evidence="19 20" key="1">
    <citation type="submission" date="2015-05" db="EMBL/GenBank/DDBJ databases">
        <title>Draft genome sequence of Microvirga vignae strain BR3299, a novel nitrogen fixing bacteria isolated from Brazil semi-aired region.</title>
        <authorList>
            <person name="Zilli J.E."/>
            <person name="Passos S.R."/>
            <person name="Leite J."/>
            <person name="Baldani J.I."/>
            <person name="Xavier G.R."/>
            <person name="Rumjaneck N.G."/>
            <person name="Simoes-Araujo J.L."/>
        </authorList>
    </citation>
    <scope>NUCLEOTIDE SEQUENCE [LARGE SCALE GENOMIC DNA]</scope>
    <source>
        <strain evidence="19 20">BR3299</strain>
    </source>
</reference>
<keyword evidence="8" id="KW-0288">FMN</keyword>
<keyword evidence="12" id="KW-0418">Kinase</keyword>
<keyword evidence="14" id="KW-0157">Chromophore</keyword>
<dbReference type="GO" id="GO:0009881">
    <property type="term" value="F:photoreceptor activity"/>
    <property type="evidence" value="ECO:0007669"/>
    <property type="project" value="UniProtKB-KW"/>
</dbReference>
<dbReference type="PANTHER" id="PTHR41523">
    <property type="entry name" value="TWO-COMPONENT SYSTEM SENSOR PROTEIN"/>
    <property type="match status" value="1"/>
</dbReference>
<keyword evidence="20" id="KW-1185">Reference proteome</keyword>
<dbReference type="InterPro" id="IPR036890">
    <property type="entry name" value="HATPase_C_sf"/>
</dbReference>
<evidence type="ECO:0000313" key="19">
    <source>
        <dbReference type="EMBL" id="KLK94292.1"/>
    </source>
</evidence>
<evidence type="ECO:0000256" key="14">
    <source>
        <dbReference type="ARBA" id="ARBA00022991"/>
    </source>
</evidence>
<feature type="domain" description="PAS" evidence="17">
    <location>
        <begin position="13"/>
        <end position="84"/>
    </location>
</feature>
<organism evidence="19 20">
    <name type="scientific">Microvirga vignae</name>
    <dbReference type="NCBI Taxonomy" id="1225564"/>
    <lineage>
        <taxon>Bacteria</taxon>
        <taxon>Pseudomonadati</taxon>
        <taxon>Pseudomonadota</taxon>
        <taxon>Alphaproteobacteria</taxon>
        <taxon>Hyphomicrobiales</taxon>
        <taxon>Methylobacteriaceae</taxon>
        <taxon>Microvirga</taxon>
    </lineage>
</organism>
<sequence>MEADRQTQEGAINSKRLALAVEATELGLWEWIVETGTIYWSDRQREIFGVSADEPLTHELWVSSIHPEDRDWVVEKVGSLMDPDSKGKLQKEYRIVRPDGETRWISSRGRMLYENVDGRPQASRLLGTILDITERRTNEEARRLLAKELNHRVKNLFALASAMVTMTARTAASPEEMAAALHGRLQALARAHELIRPALSEEHPHQGETTVASIVETILAPHRDFSLPGRILIECARIVVGARSTTSLTLVLHELATNASKYGALSANDGSLTVACWQDGDTVSLVWQERGGPVVEGPPPSKGFGSHLARKSVMDQLEGEITYDWQHEGLRVELRLPLAHLSR</sequence>
<evidence type="ECO:0000256" key="6">
    <source>
        <dbReference type="ARBA" id="ARBA00022606"/>
    </source>
</evidence>
<dbReference type="InterPro" id="IPR000700">
    <property type="entry name" value="PAS-assoc_C"/>
</dbReference>
<evidence type="ECO:0000256" key="15">
    <source>
        <dbReference type="ARBA" id="ARBA00023026"/>
    </source>
</evidence>
<gene>
    <name evidence="19" type="ORF">AA309_04375</name>
</gene>
<keyword evidence="6" id="KW-0716">Sensory transduction</keyword>
<dbReference type="PATRIC" id="fig|1225564.3.peg.1234"/>
<dbReference type="Gene3D" id="3.30.565.10">
    <property type="entry name" value="Histidine kinase-like ATPase, C-terminal domain"/>
    <property type="match status" value="1"/>
</dbReference>
<keyword evidence="7" id="KW-0285">Flavoprotein</keyword>
<proteinExistence type="predicted"/>
<dbReference type="GO" id="GO:0004673">
    <property type="term" value="F:protein histidine kinase activity"/>
    <property type="evidence" value="ECO:0007669"/>
    <property type="project" value="UniProtKB-EC"/>
</dbReference>
<keyword evidence="5" id="KW-0597">Phosphoprotein</keyword>
<evidence type="ECO:0000256" key="7">
    <source>
        <dbReference type="ARBA" id="ARBA00022630"/>
    </source>
</evidence>
<dbReference type="EC" id="2.7.13.3" evidence="2"/>
<dbReference type="InterPro" id="IPR000014">
    <property type="entry name" value="PAS"/>
</dbReference>
<keyword evidence="4" id="KW-0600">Photoreceptor protein</keyword>
<dbReference type="NCBIfam" id="TIGR00229">
    <property type="entry name" value="sensory_box"/>
    <property type="match status" value="1"/>
</dbReference>
<dbReference type="SMART" id="SM00091">
    <property type="entry name" value="PAS"/>
    <property type="match status" value="1"/>
</dbReference>
<evidence type="ECO:0000256" key="4">
    <source>
        <dbReference type="ARBA" id="ARBA00022543"/>
    </source>
</evidence>
<evidence type="ECO:0000256" key="16">
    <source>
        <dbReference type="ARBA" id="ARBA00023170"/>
    </source>
</evidence>
<dbReference type="Gene3D" id="3.30.450.20">
    <property type="entry name" value="PAS domain"/>
    <property type="match status" value="1"/>
</dbReference>
<dbReference type="InterPro" id="IPR035965">
    <property type="entry name" value="PAS-like_dom_sf"/>
</dbReference>
<dbReference type="SUPFAM" id="SSF55785">
    <property type="entry name" value="PYP-like sensor domain (PAS domain)"/>
    <property type="match status" value="1"/>
</dbReference>
<dbReference type="AlphaFoldDB" id="A0A0H1RNR6"/>
<keyword evidence="16" id="KW-0675">Receptor</keyword>
<evidence type="ECO:0000256" key="12">
    <source>
        <dbReference type="ARBA" id="ARBA00022777"/>
    </source>
</evidence>
<evidence type="ECO:0000256" key="9">
    <source>
        <dbReference type="ARBA" id="ARBA00022679"/>
    </source>
</evidence>
<feature type="domain" description="PAC" evidence="18">
    <location>
        <begin position="89"/>
        <end position="144"/>
    </location>
</feature>
<dbReference type="CDD" id="cd00130">
    <property type="entry name" value="PAS"/>
    <property type="match status" value="1"/>
</dbReference>
<evidence type="ECO:0000259" key="18">
    <source>
        <dbReference type="PROSITE" id="PS50113"/>
    </source>
</evidence>
<evidence type="ECO:0000256" key="5">
    <source>
        <dbReference type="ARBA" id="ARBA00022553"/>
    </source>
</evidence>
<dbReference type="SMART" id="SM00911">
    <property type="entry name" value="HWE_HK"/>
    <property type="match status" value="1"/>
</dbReference>
<dbReference type="InterPro" id="IPR013655">
    <property type="entry name" value="PAS_fold_3"/>
</dbReference>
<dbReference type="EMBL" id="LCYG01000015">
    <property type="protein sequence ID" value="KLK94292.1"/>
    <property type="molecule type" value="Genomic_DNA"/>
</dbReference>
<dbReference type="Pfam" id="PF07536">
    <property type="entry name" value="HWE_HK"/>
    <property type="match status" value="1"/>
</dbReference>
<dbReference type="Gene3D" id="2.10.70.100">
    <property type="match status" value="1"/>
</dbReference>
<name>A0A0H1RNR6_9HYPH</name>
<dbReference type="InterPro" id="IPR001610">
    <property type="entry name" value="PAC"/>
</dbReference>
<dbReference type="Proteomes" id="UP000035489">
    <property type="component" value="Unassembled WGS sequence"/>
</dbReference>
<dbReference type="SUPFAM" id="SSF55874">
    <property type="entry name" value="ATPase domain of HSP90 chaperone/DNA topoisomerase II/histidine kinase"/>
    <property type="match status" value="1"/>
</dbReference>
<dbReference type="Pfam" id="PF08447">
    <property type="entry name" value="PAS_3"/>
    <property type="match status" value="1"/>
</dbReference>
<dbReference type="PROSITE" id="PS50113">
    <property type="entry name" value="PAC"/>
    <property type="match status" value="1"/>
</dbReference>
<evidence type="ECO:0000256" key="3">
    <source>
        <dbReference type="ARBA" id="ARBA00021740"/>
    </source>
</evidence>
<evidence type="ECO:0000313" key="20">
    <source>
        <dbReference type="Proteomes" id="UP000035489"/>
    </source>
</evidence>
<evidence type="ECO:0000256" key="11">
    <source>
        <dbReference type="ARBA" id="ARBA00022741"/>
    </source>
</evidence>
<keyword evidence="11" id="KW-0547">Nucleotide-binding</keyword>
<evidence type="ECO:0000256" key="8">
    <source>
        <dbReference type="ARBA" id="ARBA00022643"/>
    </source>
</evidence>
<keyword evidence="15" id="KW-0843">Virulence</keyword>
<protein>
    <recommendedName>
        <fullName evidence="3">Blue-light-activated histidine kinase</fullName>
        <ecNumber evidence="2">2.7.13.3</ecNumber>
    </recommendedName>
</protein>
<comment type="caution">
    <text evidence="19">The sequence shown here is derived from an EMBL/GenBank/DDBJ whole genome shotgun (WGS) entry which is preliminary data.</text>
</comment>
<evidence type="ECO:0000256" key="13">
    <source>
        <dbReference type="ARBA" id="ARBA00022840"/>
    </source>
</evidence>
<keyword evidence="13" id="KW-0067">ATP-binding</keyword>
<dbReference type="InterPro" id="IPR011102">
    <property type="entry name" value="Sig_transdc_His_kinase_HWE"/>
</dbReference>
<accession>A0A0H1RNR6</accession>
<dbReference type="SMART" id="SM00086">
    <property type="entry name" value="PAC"/>
    <property type="match status" value="1"/>
</dbReference>